<dbReference type="SUPFAM" id="SSF55874">
    <property type="entry name" value="ATPase domain of HSP90 chaperone/DNA topoisomerase II/histidine kinase"/>
    <property type="match status" value="1"/>
</dbReference>
<dbReference type="InterPro" id="IPR003594">
    <property type="entry name" value="HATPase_dom"/>
</dbReference>
<dbReference type="Gene3D" id="3.30.565.10">
    <property type="entry name" value="Histidine kinase-like ATPase, C-terminal domain"/>
    <property type="match status" value="1"/>
</dbReference>
<accession>A0ABW5FYK2</accession>
<dbReference type="Proteomes" id="UP001597417">
    <property type="component" value="Unassembled WGS sequence"/>
</dbReference>
<keyword evidence="4" id="KW-1185">Reference proteome</keyword>
<dbReference type="GO" id="GO:0005524">
    <property type="term" value="F:ATP binding"/>
    <property type="evidence" value="ECO:0007669"/>
    <property type="project" value="UniProtKB-KW"/>
</dbReference>
<evidence type="ECO:0000313" key="3">
    <source>
        <dbReference type="EMBL" id="MFD2420138.1"/>
    </source>
</evidence>
<evidence type="ECO:0000313" key="4">
    <source>
        <dbReference type="Proteomes" id="UP001597417"/>
    </source>
</evidence>
<reference evidence="4" key="1">
    <citation type="journal article" date="2019" name="Int. J. Syst. Evol. Microbiol.">
        <title>The Global Catalogue of Microorganisms (GCM) 10K type strain sequencing project: providing services to taxonomists for standard genome sequencing and annotation.</title>
        <authorList>
            <consortium name="The Broad Institute Genomics Platform"/>
            <consortium name="The Broad Institute Genome Sequencing Center for Infectious Disease"/>
            <person name="Wu L."/>
            <person name="Ma J."/>
        </authorList>
    </citation>
    <scope>NUCLEOTIDE SEQUENCE [LARGE SCALE GENOMIC DNA]</scope>
    <source>
        <strain evidence="4">CGMCC 4.7645</strain>
    </source>
</reference>
<keyword evidence="1" id="KW-0418">Kinase</keyword>
<dbReference type="Pfam" id="PF13581">
    <property type="entry name" value="HATPase_c_2"/>
    <property type="match status" value="1"/>
</dbReference>
<dbReference type="InterPro" id="IPR036890">
    <property type="entry name" value="HATPase_C_sf"/>
</dbReference>
<gene>
    <name evidence="3" type="ORF">ACFSXZ_27790</name>
</gene>
<proteinExistence type="predicted"/>
<dbReference type="PROSITE" id="PS50801">
    <property type="entry name" value="STAS"/>
    <property type="match status" value="1"/>
</dbReference>
<dbReference type="SUPFAM" id="SSF52091">
    <property type="entry name" value="SpoIIaa-like"/>
    <property type="match status" value="1"/>
</dbReference>
<feature type="domain" description="STAS" evidence="2">
    <location>
        <begin position="18"/>
        <end position="128"/>
    </location>
</feature>
<dbReference type="PANTHER" id="PTHR35526">
    <property type="entry name" value="ANTI-SIGMA-F FACTOR RSBW-RELATED"/>
    <property type="match status" value="1"/>
</dbReference>
<organism evidence="3 4">
    <name type="scientific">Amycolatopsis pigmentata</name>
    <dbReference type="NCBI Taxonomy" id="450801"/>
    <lineage>
        <taxon>Bacteria</taxon>
        <taxon>Bacillati</taxon>
        <taxon>Actinomycetota</taxon>
        <taxon>Actinomycetes</taxon>
        <taxon>Pseudonocardiales</taxon>
        <taxon>Pseudonocardiaceae</taxon>
        <taxon>Amycolatopsis</taxon>
    </lineage>
</organism>
<keyword evidence="3" id="KW-0547">Nucleotide-binding</keyword>
<dbReference type="PANTHER" id="PTHR35526:SF3">
    <property type="entry name" value="ANTI-SIGMA-F FACTOR RSBW"/>
    <property type="match status" value="1"/>
</dbReference>
<sequence>MTKIRQREVCPVKDSTEIEVAQREQAGCAIARLTGRLDSLNYLRTRDQLIKLALEEPRAVVVEVDGLEVPSEPLLTVFSAAWMKVSQWPGVPILVVATDVIRRRWLKRCAFSRFVPVFADIDEAVDSLGVTPMRRRATIDLAAEPSSAALARRFVRGVCAEWSVEPEIEEVVCVASELVENVVKHADTVMQLRLELRDRLLTVAVRDGSPHQAVLRQSQSGLPVGLGLRIVSHLSRTWGCTPDIRGGKVVWAAFKAGPEWFFRKFPPWRSG</sequence>
<dbReference type="Gene3D" id="3.30.750.24">
    <property type="entry name" value="STAS domain"/>
    <property type="match status" value="1"/>
</dbReference>
<keyword evidence="1" id="KW-0723">Serine/threonine-protein kinase</keyword>
<dbReference type="RefSeq" id="WP_378268168.1">
    <property type="nucleotide sequence ID" value="NZ_JBHUKR010000017.1"/>
</dbReference>
<dbReference type="InterPro" id="IPR036513">
    <property type="entry name" value="STAS_dom_sf"/>
</dbReference>
<dbReference type="InterPro" id="IPR002645">
    <property type="entry name" value="STAS_dom"/>
</dbReference>
<dbReference type="EMBL" id="JBHUKR010000017">
    <property type="protein sequence ID" value="MFD2420138.1"/>
    <property type="molecule type" value="Genomic_DNA"/>
</dbReference>
<dbReference type="CDD" id="cd16936">
    <property type="entry name" value="HATPase_RsbW-like"/>
    <property type="match status" value="1"/>
</dbReference>
<name>A0ABW5FYK2_9PSEU</name>
<keyword evidence="3" id="KW-0067">ATP-binding</keyword>
<protein>
    <submittedName>
        <fullName evidence="3">ATP-binding protein</fullName>
    </submittedName>
</protein>
<comment type="caution">
    <text evidence="3">The sequence shown here is derived from an EMBL/GenBank/DDBJ whole genome shotgun (WGS) entry which is preliminary data.</text>
</comment>
<evidence type="ECO:0000259" key="2">
    <source>
        <dbReference type="PROSITE" id="PS50801"/>
    </source>
</evidence>
<dbReference type="InterPro" id="IPR050267">
    <property type="entry name" value="Anti-sigma-factor_SerPK"/>
</dbReference>
<keyword evidence="1" id="KW-0808">Transferase</keyword>
<evidence type="ECO:0000256" key="1">
    <source>
        <dbReference type="ARBA" id="ARBA00022527"/>
    </source>
</evidence>